<protein>
    <submittedName>
        <fullName evidence="1">Uncharacterized protein</fullName>
    </submittedName>
</protein>
<keyword evidence="2" id="KW-1185">Reference proteome</keyword>
<comment type="caution">
    <text evidence="1">The sequence shown here is derived from an EMBL/GenBank/DDBJ whole genome shotgun (WGS) entry which is preliminary data.</text>
</comment>
<sequence length="69" mass="7450">CARTPEFTAAGAATGTANSACHCHELNLLSLESCYKSVIYPFPCLCSRERARVTQHVFLAFSAFGLLPV</sequence>
<dbReference type="EMBL" id="JAHUTI010080139">
    <property type="protein sequence ID" value="MED6258203.1"/>
    <property type="molecule type" value="Genomic_DNA"/>
</dbReference>
<organism evidence="1 2">
    <name type="scientific">Ataeniobius toweri</name>
    <dbReference type="NCBI Taxonomy" id="208326"/>
    <lineage>
        <taxon>Eukaryota</taxon>
        <taxon>Metazoa</taxon>
        <taxon>Chordata</taxon>
        <taxon>Craniata</taxon>
        <taxon>Vertebrata</taxon>
        <taxon>Euteleostomi</taxon>
        <taxon>Actinopterygii</taxon>
        <taxon>Neopterygii</taxon>
        <taxon>Teleostei</taxon>
        <taxon>Neoteleostei</taxon>
        <taxon>Acanthomorphata</taxon>
        <taxon>Ovalentaria</taxon>
        <taxon>Atherinomorphae</taxon>
        <taxon>Cyprinodontiformes</taxon>
        <taxon>Goodeidae</taxon>
        <taxon>Ataeniobius</taxon>
    </lineage>
</organism>
<accession>A0ABU7C673</accession>
<dbReference type="Proteomes" id="UP001345963">
    <property type="component" value="Unassembled WGS sequence"/>
</dbReference>
<name>A0ABU7C673_9TELE</name>
<proteinExistence type="predicted"/>
<evidence type="ECO:0000313" key="2">
    <source>
        <dbReference type="Proteomes" id="UP001345963"/>
    </source>
</evidence>
<reference evidence="1 2" key="1">
    <citation type="submission" date="2021-07" db="EMBL/GenBank/DDBJ databases">
        <authorList>
            <person name="Palmer J.M."/>
        </authorList>
    </citation>
    <scope>NUCLEOTIDE SEQUENCE [LARGE SCALE GENOMIC DNA]</scope>
    <source>
        <strain evidence="1 2">AT_MEX2019</strain>
        <tissue evidence="1">Muscle</tissue>
    </source>
</reference>
<gene>
    <name evidence="1" type="ORF">ATANTOWER_004261</name>
</gene>
<feature type="non-terminal residue" evidence="1">
    <location>
        <position position="1"/>
    </location>
</feature>
<evidence type="ECO:0000313" key="1">
    <source>
        <dbReference type="EMBL" id="MED6258203.1"/>
    </source>
</evidence>